<feature type="coiled-coil region" evidence="1">
    <location>
        <begin position="36"/>
        <end position="63"/>
    </location>
</feature>
<name>A0A451ACU9_9GAMM</name>
<dbReference type="AlphaFoldDB" id="A0A451ACU9"/>
<protein>
    <submittedName>
        <fullName evidence="3">Uncharacterized protein</fullName>
    </submittedName>
</protein>
<sequence length="142" mass="15410">MAHFPKAETKIQSLAHEIVTGLTSHTDLFPAPPVSVEALEAAIKNYTDAADAALEQQAAAEQAVATKNEALQALTDDMKMILRYAENITHCQPQDPGLGRTQGQNLLANTRPDPFPGSAQSRGRLDTTRLEGTHRRRQGRGL</sequence>
<proteinExistence type="predicted"/>
<evidence type="ECO:0000313" key="3">
    <source>
        <dbReference type="EMBL" id="VFK63865.1"/>
    </source>
</evidence>
<organism evidence="3">
    <name type="scientific">Candidatus Kentrum sp. TC</name>
    <dbReference type="NCBI Taxonomy" id="2126339"/>
    <lineage>
        <taxon>Bacteria</taxon>
        <taxon>Pseudomonadati</taxon>
        <taxon>Pseudomonadota</taxon>
        <taxon>Gammaproteobacteria</taxon>
        <taxon>Candidatus Kentrum</taxon>
    </lineage>
</organism>
<dbReference type="EMBL" id="CAADFW010000108">
    <property type="protein sequence ID" value="VFK63865.1"/>
    <property type="molecule type" value="Genomic_DNA"/>
</dbReference>
<evidence type="ECO:0000256" key="2">
    <source>
        <dbReference type="SAM" id="MobiDB-lite"/>
    </source>
</evidence>
<reference evidence="3" key="1">
    <citation type="submission" date="2019-02" db="EMBL/GenBank/DDBJ databases">
        <authorList>
            <person name="Gruber-Vodicka R. H."/>
            <person name="Seah K. B. B."/>
        </authorList>
    </citation>
    <scope>NUCLEOTIDE SEQUENCE</scope>
    <source>
        <strain evidence="3">BECK_BZ126</strain>
    </source>
</reference>
<evidence type="ECO:0000256" key="1">
    <source>
        <dbReference type="SAM" id="Coils"/>
    </source>
</evidence>
<keyword evidence="1" id="KW-0175">Coiled coil</keyword>
<feature type="region of interest" description="Disordered" evidence="2">
    <location>
        <begin position="91"/>
        <end position="142"/>
    </location>
</feature>
<feature type="compositionally biased region" description="Basic and acidic residues" evidence="2">
    <location>
        <begin position="123"/>
        <end position="133"/>
    </location>
</feature>
<accession>A0A451ACU9</accession>
<gene>
    <name evidence="3" type="ORF">BECKTC1821F_GA0114240_11087</name>
</gene>